<comment type="caution">
    <text evidence="5">The sequence shown here is derived from an EMBL/GenBank/DDBJ whole genome shotgun (WGS) entry which is preliminary data.</text>
</comment>
<feature type="domain" description="LiaI-LiaF-like transmembrane region" evidence="4">
    <location>
        <begin position="7"/>
        <end position="51"/>
    </location>
</feature>
<dbReference type="EMBL" id="BMXF01000004">
    <property type="protein sequence ID" value="GHB80831.1"/>
    <property type="molecule type" value="Genomic_DNA"/>
</dbReference>
<feature type="region of interest" description="Disordered" evidence="1">
    <location>
        <begin position="119"/>
        <end position="148"/>
    </location>
</feature>
<evidence type="ECO:0000313" key="5">
    <source>
        <dbReference type="EMBL" id="GHB80831.1"/>
    </source>
</evidence>
<proteinExistence type="predicted"/>
<name>A0A8J3DA05_9BACT</name>
<evidence type="ECO:0008006" key="7">
    <source>
        <dbReference type="Google" id="ProtNLM"/>
    </source>
</evidence>
<evidence type="ECO:0000313" key="6">
    <source>
        <dbReference type="Proteomes" id="UP000598271"/>
    </source>
</evidence>
<feature type="transmembrane region" description="Helical" evidence="2">
    <location>
        <begin position="6"/>
        <end position="26"/>
    </location>
</feature>
<dbReference type="Pfam" id="PF18917">
    <property type="entry name" value="LiaI-LiaF-like_TM1"/>
    <property type="match status" value="1"/>
</dbReference>
<dbReference type="Pfam" id="PF17115">
    <property type="entry name" value="Toast_rack_N"/>
    <property type="match status" value="1"/>
</dbReference>
<keyword evidence="2" id="KW-1133">Transmembrane helix</keyword>
<reference evidence="5 6" key="1">
    <citation type="journal article" date="2014" name="Int. J. Syst. Evol. Microbiol.">
        <title>Complete genome sequence of Corynebacterium casei LMG S-19264T (=DSM 44701T), isolated from a smear-ripened cheese.</title>
        <authorList>
            <consortium name="US DOE Joint Genome Institute (JGI-PGF)"/>
            <person name="Walter F."/>
            <person name="Albersmeier A."/>
            <person name="Kalinowski J."/>
            <person name="Ruckert C."/>
        </authorList>
    </citation>
    <scope>NUCLEOTIDE SEQUENCE [LARGE SCALE GENOMIC DNA]</scope>
    <source>
        <strain evidence="5 6">KCTC 12866</strain>
    </source>
</reference>
<organism evidence="5 6">
    <name type="scientific">Persicitalea jodogahamensis</name>
    <dbReference type="NCBI Taxonomy" id="402147"/>
    <lineage>
        <taxon>Bacteria</taxon>
        <taxon>Pseudomonadati</taxon>
        <taxon>Bacteroidota</taxon>
        <taxon>Cytophagia</taxon>
        <taxon>Cytophagales</taxon>
        <taxon>Spirosomataceae</taxon>
        <taxon>Persicitalea</taxon>
    </lineage>
</organism>
<feature type="transmembrane region" description="Helical" evidence="2">
    <location>
        <begin position="60"/>
        <end position="79"/>
    </location>
</feature>
<evidence type="ECO:0000256" key="1">
    <source>
        <dbReference type="SAM" id="MobiDB-lite"/>
    </source>
</evidence>
<keyword evidence="2" id="KW-0812">Transmembrane</keyword>
<dbReference type="InterPro" id="IPR031346">
    <property type="entry name" value="DUF2154_N"/>
</dbReference>
<accession>A0A8J3DA05</accession>
<evidence type="ECO:0000256" key="2">
    <source>
        <dbReference type="SAM" id="Phobius"/>
    </source>
</evidence>
<feature type="domain" description="DUF2154" evidence="3">
    <location>
        <begin position="159"/>
        <end position="248"/>
    </location>
</feature>
<dbReference type="AlphaFoldDB" id="A0A8J3DA05"/>
<keyword evidence="6" id="KW-1185">Reference proteome</keyword>
<evidence type="ECO:0000259" key="4">
    <source>
        <dbReference type="Pfam" id="PF18917"/>
    </source>
</evidence>
<keyword evidence="2" id="KW-0472">Membrane</keyword>
<dbReference type="RefSeq" id="WP_189566394.1">
    <property type="nucleotide sequence ID" value="NZ_BMXF01000004.1"/>
</dbReference>
<dbReference type="InterPro" id="IPR043726">
    <property type="entry name" value="LiaI-LiaF-like_TM1"/>
</dbReference>
<protein>
    <recommendedName>
        <fullName evidence="7">DUF5668 domain-containing protein</fullName>
    </recommendedName>
</protein>
<dbReference type="Proteomes" id="UP000598271">
    <property type="component" value="Unassembled WGS sequence"/>
</dbReference>
<gene>
    <name evidence="5" type="ORF">GCM10007390_39270</name>
</gene>
<feature type="transmembrane region" description="Helical" evidence="2">
    <location>
        <begin position="38"/>
        <end position="54"/>
    </location>
</feature>
<evidence type="ECO:0000259" key="3">
    <source>
        <dbReference type="Pfam" id="PF17115"/>
    </source>
</evidence>
<sequence>MKRSSGIFWGGLLVILGSFWLLRNLGVLDIDWYEVSRFWPALLVLAGISLLVSGRERNSWGGGVAGILIAIAVLGGITHRTDRAFNDNRGNWNFDWDNDWDNDDDEWDFGDNKRNRNRLREENNERSRKYEEDYNRDKDTKSDKRDVRNRHYEYEMDNGLQEATLNFEGGAGEFKINGSTDKLFEADSKSSLGGFRSDIRNNRNAKTAVIDFKMESGRMNLKKGNNENSVEINLNEKPLWNIDLGLGAGEAKFDLSEFRVKSLKVSTGVADLKVKLGDKVNRTDVNIESGVASVTLEIPKSVGCEVRIDGILNDRNMGDLRKVDDGLYRSPGYEEATRKIVVDYEAGLSEVNIRRY</sequence>